<keyword evidence="1" id="KW-0732">Signal</keyword>
<evidence type="ECO:0000313" key="2">
    <source>
        <dbReference type="EMBL" id="RLL95619.1"/>
    </source>
</evidence>
<dbReference type="EMBL" id="NIDN02000144">
    <property type="protein sequence ID" value="RLL95619.1"/>
    <property type="molecule type" value="Genomic_DNA"/>
</dbReference>
<feature type="signal peptide" evidence="1">
    <location>
        <begin position="1"/>
        <end position="20"/>
    </location>
</feature>
<evidence type="ECO:0000256" key="1">
    <source>
        <dbReference type="SAM" id="SignalP"/>
    </source>
</evidence>
<protein>
    <submittedName>
        <fullName evidence="2">Uncharacterized protein</fullName>
    </submittedName>
</protein>
<dbReference type="Proteomes" id="UP000215289">
    <property type="component" value="Unassembled WGS sequence"/>
</dbReference>
<reference evidence="2 3" key="1">
    <citation type="submission" date="2018-08" db="EMBL/GenBank/DDBJ databases">
        <title>Draft genome sequences of two Aspergillus turcosus clinical strains isolated from bronchoalveolar lavage fluid: one azole-susceptible and the other azole-resistant.</title>
        <authorList>
            <person name="Parent-Michaud M."/>
            <person name="Dufresne P.J."/>
            <person name="Fournier E."/>
            <person name="Martineau C."/>
            <person name="Moreira S."/>
            <person name="Perkins V."/>
            <person name="De Repentigny L."/>
            <person name="Dufresne S.F."/>
        </authorList>
    </citation>
    <scope>NUCLEOTIDE SEQUENCE [LARGE SCALE GENOMIC DNA]</scope>
    <source>
        <strain evidence="2">HMR AF 1038</strain>
    </source>
</reference>
<gene>
    <name evidence="2" type="ORF">CFD26_100631</name>
</gene>
<accession>A0A421D0K5</accession>
<organism evidence="2 3">
    <name type="scientific">Aspergillus turcosus</name>
    <dbReference type="NCBI Taxonomy" id="1245748"/>
    <lineage>
        <taxon>Eukaryota</taxon>
        <taxon>Fungi</taxon>
        <taxon>Dikarya</taxon>
        <taxon>Ascomycota</taxon>
        <taxon>Pezizomycotina</taxon>
        <taxon>Eurotiomycetes</taxon>
        <taxon>Eurotiomycetidae</taxon>
        <taxon>Eurotiales</taxon>
        <taxon>Aspergillaceae</taxon>
        <taxon>Aspergillus</taxon>
        <taxon>Aspergillus subgen. Fumigati</taxon>
    </lineage>
</organism>
<dbReference type="AlphaFoldDB" id="A0A421D0K5"/>
<keyword evidence="3" id="KW-1185">Reference proteome</keyword>
<name>A0A421D0K5_9EURO</name>
<evidence type="ECO:0000313" key="3">
    <source>
        <dbReference type="Proteomes" id="UP000215289"/>
    </source>
</evidence>
<feature type="chain" id="PRO_5019543985" evidence="1">
    <location>
        <begin position="21"/>
        <end position="187"/>
    </location>
</feature>
<sequence>MHFSVPALITLTMSAGIASAINLPSTACLKIPSVIQSVDFNRLVEHAQQEVCNQGCKVKLSDYETSPTMRNLGIAVIETETKNMGTPQFNPQYISALDSLIDMARTQCAGAAGDEQDLCAMDSSELQSLAQCVKANTWRVFLDNALSLWPALTTNCQTQYDFFSNPALWDEKFPAYLREYADSCEKN</sequence>
<dbReference type="STRING" id="1245748.A0A421D0K5"/>
<comment type="caution">
    <text evidence="2">The sequence shown here is derived from an EMBL/GenBank/DDBJ whole genome shotgun (WGS) entry which is preliminary data.</text>
</comment>
<dbReference type="OrthoDB" id="4344116at2759"/>
<proteinExistence type="predicted"/>